<feature type="signal peptide" evidence="2">
    <location>
        <begin position="1"/>
        <end position="21"/>
    </location>
</feature>
<dbReference type="InterPro" id="IPR009880">
    <property type="entry name" value="Glyoxal_oxidase_N"/>
</dbReference>
<dbReference type="OrthoDB" id="2019572at2759"/>
<feature type="chain" id="PRO_5002216111" evidence="2">
    <location>
        <begin position="22"/>
        <end position="1016"/>
    </location>
</feature>
<keyword evidence="5" id="KW-1185">Reference proteome</keyword>
<accession>A0A0C9WJJ3</accession>
<dbReference type="InterPro" id="IPR015202">
    <property type="entry name" value="GO-like_E_set"/>
</dbReference>
<protein>
    <submittedName>
        <fullName evidence="4">Copper radical oxidase</fullName>
    </submittedName>
</protein>
<feature type="domain" description="WSC" evidence="3">
    <location>
        <begin position="279"/>
        <end position="372"/>
    </location>
</feature>
<feature type="domain" description="WSC" evidence="3">
    <location>
        <begin position="44"/>
        <end position="138"/>
    </location>
</feature>
<evidence type="ECO:0000256" key="1">
    <source>
        <dbReference type="ARBA" id="ARBA00022729"/>
    </source>
</evidence>
<dbReference type="Pfam" id="PF01822">
    <property type="entry name" value="WSC"/>
    <property type="match status" value="4"/>
</dbReference>
<name>A0A0C9WJJ3_9AGAR</name>
<dbReference type="InterPro" id="IPR011043">
    <property type="entry name" value="Gal_Oxase/kelch_b-propeller"/>
</dbReference>
<dbReference type="Pfam" id="PF09118">
    <property type="entry name" value="GO-like_E_set"/>
    <property type="match status" value="1"/>
</dbReference>
<sequence length="1016" mass="107209">MPLSRIPYVLSVLTVVPLSFASQHIHSSHYLRQSLTVPTTLPNTWTSQGCVTDSVGARTLGGASYADGTSMTIESCIDFCDSKSFTFSGVEFSDECYCGNSIQNGAANATETDCNMACAGNSAEPCGAANRLNVFWNGKSSSAPIIVPGVGNWVSLGCYSDNVDGRALPIATPVTGQVTIESCTTACFKAGYQFSGAEYADECYCNTAIVNGGAPAAAGDCNMLCAGNSAEFCGGPNRLNMYNYTGTDLPTITTGGGGGGGGGGGTTTVFPVRSGLPTNWAYNACWVDNAFGRIGPVTIAGNPANTVQICINECISQGYTLAGMEYADECYCGDNLVAGAVIATDNGCNMGCAGNATEACGGPNRLSVYSGNGTVVALPVPVAQQTDLPGSWTYAGCLREPTTTKMFPNQIIWPGNNSAVACMNQCAAFGYPASGVEYGEECYCGDITDVAANDGVFGAESECTMPCPGDPLHLCGAGNRLNTYFWNGTLNAWHTPTNTGRYEFTELSVVVPLIATVGINGKVTFLEKGGTGFPNSTGAYELDLSLSSNFSAMWREMHIKSDVFCSGSIVMPDKAARIINVGGWSLDSTYGVRMYTPDGGPGVNSTNDWEEDFKELSLQRQRWYPTAATLSNGTIMVIGGETGSNGPPEPNMEILPKPAGGDTVIDLDWLARTNPNNLYPFVIILPSTHVFVAYYNEARILDPVTFDTILQLPNIPGAVNDFLAGRTYPLEGSAVPLPQHAPYADPLEVLICGGSTIGAGIALDNCVTIAPEASNPTWTLERMPSKRVMPCMVALPDGTYMIMNGAHQGVAGFGLATDPNFNAVLYDPTLPVGQRMSILNSTIVARMYHSEAILLPDGRILVSGSDPETNNPDGTVKYPEEFRIEVYIPPYLNQGFKQPTFTAPNTDWAYGETVTITNVQLFQGTTATLRVSLLAATSSTHGNTMGSRTIFPAFSCSGTICTITTPPNAGVSPPGWHQLFILDGPTPSHSTWVRIGGDPSQLGNWPQLPGFTTPGI</sequence>
<evidence type="ECO:0000313" key="4">
    <source>
        <dbReference type="EMBL" id="KIJ94794.1"/>
    </source>
</evidence>
<feature type="domain" description="WSC" evidence="3">
    <location>
        <begin position="391"/>
        <end position="487"/>
    </location>
</feature>
<evidence type="ECO:0000256" key="2">
    <source>
        <dbReference type="SAM" id="SignalP"/>
    </source>
</evidence>
<reference evidence="4 5" key="1">
    <citation type="submission" date="2014-04" db="EMBL/GenBank/DDBJ databases">
        <authorList>
            <consortium name="DOE Joint Genome Institute"/>
            <person name="Kuo A."/>
            <person name="Kohler A."/>
            <person name="Nagy L.G."/>
            <person name="Floudas D."/>
            <person name="Copeland A."/>
            <person name="Barry K.W."/>
            <person name="Cichocki N."/>
            <person name="Veneault-Fourrey C."/>
            <person name="LaButti K."/>
            <person name="Lindquist E.A."/>
            <person name="Lipzen A."/>
            <person name="Lundell T."/>
            <person name="Morin E."/>
            <person name="Murat C."/>
            <person name="Sun H."/>
            <person name="Tunlid A."/>
            <person name="Henrissat B."/>
            <person name="Grigoriev I.V."/>
            <person name="Hibbett D.S."/>
            <person name="Martin F."/>
            <person name="Nordberg H.P."/>
            <person name="Cantor M.N."/>
            <person name="Hua S.X."/>
        </authorList>
    </citation>
    <scope>NUCLEOTIDE SEQUENCE [LARGE SCALE GENOMIC DNA]</scope>
    <source>
        <strain evidence="4 5">LaAM-08-1</strain>
    </source>
</reference>
<dbReference type="PROSITE" id="PS51212">
    <property type="entry name" value="WSC"/>
    <property type="match status" value="4"/>
</dbReference>
<dbReference type="InterPro" id="IPR013783">
    <property type="entry name" value="Ig-like_fold"/>
</dbReference>
<proteinExistence type="predicted"/>
<dbReference type="Proteomes" id="UP000054477">
    <property type="component" value="Unassembled WGS sequence"/>
</dbReference>
<dbReference type="CDD" id="cd02851">
    <property type="entry name" value="E_set_GO_C"/>
    <property type="match status" value="1"/>
</dbReference>
<dbReference type="SUPFAM" id="SSF50965">
    <property type="entry name" value="Galactose oxidase, central domain"/>
    <property type="match status" value="1"/>
</dbReference>
<feature type="domain" description="WSC" evidence="3">
    <location>
        <begin position="152"/>
        <end position="245"/>
    </location>
</feature>
<keyword evidence="1 2" id="KW-0732">Signal</keyword>
<gene>
    <name evidence="4" type="ORF">K443DRAFT_683481</name>
</gene>
<dbReference type="PANTHER" id="PTHR32208:SF105">
    <property type="entry name" value="COPPER RADICAL OXIDASE"/>
    <property type="match status" value="1"/>
</dbReference>
<dbReference type="HOGENOM" id="CLU_003527_0_0_1"/>
<dbReference type="EMBL" id="KN838778">
    <property type="protein sequence ID" value="KIJ94794.1"/>
    <property type="molecule type" value="Genomic_DNA"/>
</dbReference>
<dbReference type="Pfam" id="PF07250">
    <property type="entry name" value="Glyoxal_oxid_N"/>
    <property type="match status" value="1"/>
</dbReference>
<dbReference type="Gene3D" id="2.60.40.10">
    <property type="entry name" value="Immunoglobulins"/>
    <property type="match status" value="1"/>
</dbReference>
<organism evidence="4 5">
    <name type="scientific">Laccaria amethystina LaAM-08-1</name>
    <dbReference type="NCBI Taxonomy" id="1095629"/>
    <lineage>
        <taxon>Eukaryota</taxon>
        <taxon>Fungi</taxon>
        <taxon>Dikarya</taxon>
        <taxon>Basidiomycota</taxon>
        <taxon>Agaricomycotina</taxon>
        <taxon>Agaricomycetes</taxon>
        <taxon>Agaricomycetidae</taxon>
        <taxon>Agaricales</taxon>
        <taxon>Agaricineae</taxon>
        <taxon>Hydnangiaceae</taxon>
        <taxon>Laccaria</taxon>
    </lineage>
</organism>
<evidence type="ECO:0000313" key="5">
    <source>
        <dbReference type="Proteomes" id="UP000054477"/>
    </source>
</evidence>
<reference evidence="5" key="2">
    <citation type="submission" date="2015-01" db="EMBL/GenBank/DDBJ databases">
        <title>Evolutionary Origins and Diversification of the Mycorrhizal Mutualists.</title>
        <authorList>
            <consortium name="DOE Joint Genome Institute"/>
            <consortium name="Mycorrhizal Genomics Consortium"/>
            <person name="Kohler A."/>
            <person name="Kuo A."/>
            <person name="Nagy L.G."/>
            <person name="Floudas D."/>
            <person name="Copeland A."/>
            <person name="Barry K.W."/>
            <person name="Cichocki N."/>
            <person name="Veneault-Fourrey C."/>
            <person name="LaButti K."/>
            <person name="Lindquist E.A."/>
            <person name="Lipzen A."/>
            <person name="Lundell T."/>
            <person name="Morin E."/>
            <person name="Murat C."/>
            <person name="Riley R."/>
            <person name="Ohm R."/>
            <person name="Sun H."/>
            <person name="Tunlid A."/>
            <person name="Henrissat B."/>
            <person name="Grigoriev I.V."/>
            <person name="Hibbett D.S."/>
            <person name="Martin F."/>
        </authorList>
    </citation>
    <scope>NUCLEOTIDE SEQUENCE [LARGE SCALE GENOMIC DNA]</scope>
    <source>
        <strain evidence="5">LaAM-08-1</strain>
    </source>
</reference>
<dbReference type="Gene3D" id="2.130.10.80">
    <property type="entry name" value="Galactose oxidase/kelch, beta-propeller"/>
    <property type="match status" value="1"/>
</dbReference>
<dbReference type="AlphaFoldDB" id="A0A0C9WJJ3"/>
<dbReference type="STRING" id="1095629.A0A0C9WJJ3"/>
<dbReference type="InterPro" id="IPR002889">
    <property type="entry name" value="WSC_carb-bd"/>
</dbReference>
<dbReference type="InterPro" id="IPR037293">
    <property type="entry name" value="Gal_Oxidase_central_sf"/>
</dbReference>
<dbReference type="PANTHER" id="PTHR32208">
    <property type="entry name" value="SECRETED PROTEIN-RELATED"/>
    <property type="match status" value="1"/>
</dbReference>
<dbReference type="SMART" id="SM00321">
    <property type="entry name" value="WSC"/>
    <property type="match status" value="4"/>
</dbReference>
<dbReference type="InterPro" id="IPR014756">
    <property type="entry name" value="Ig_E-set"/>
</dbReference>
<dbReference type="SUPFAM" id="SSF81296">
    <property type="entry name" value="E set domains"/>
    <property type="match status" value="1"/>
</dbReference>
<evidence type="ECO:0000259" key="3">
    <source>
        <dbReference type="PROSITE" id="PS51212"/>
    </source>
</evidence>